<evidence type="ECO:0000313" key="3">
    <source>
        <dbReference type="Proteomes" id="UP001430356"/>
    </source>
</evidence>
<evidence type="ECO:0000313" key="2">
    <source>
        <dbReference type="EMBL" id="KAK7198695.1"/>
    </source>
</evidence>
<feature type="compositionally biased region" description="Low complexity" evidence="1">
    <location>
        <begin position="198"/>
        <end position="216"/>
    </location>
</feature>
<keyword evidence="3" id="KW-1185">Reference proteome</keyword>
<protein>
    <submittedName>
        <fullName evidence="2">Uncharacterized protein</fullName>
    </submittedName>
</protein>
<reference evidence="2 3" key="1">
    <citation type="journal article" date="2021" name="MBio">
        <title>A New Model Trypanosomatid, Novymonas esmeraldas: Genomic Perception of Its 'Candidatus Pandoraea novymonadis' Endosymbiont.</title>
        <authorList>
            <person name="Zakharova A."/>
            <person name="Saura A."/>
            <person name="Butenko A."/>
            <person name="Podesvova L."/>
            <person name="Warmusova S."/>
            <person name="Kostygov A.Y."/>
            <person name="Nenarokova A."/>
            <person name="Lukes J."/>
            <person name="Opperdoes F.R."/>
            <person name="Yurchenko V."/>
        </authorList>
    </citation>
    <scope>NUCLEOTIDE SEQUENCE [LARGE SCALE GENOMIC DNA]</scope>
    <source>
        <strain evidence="2 3">E262AT.01</strain>
    </source>
</reference>
<sequence>MPPKKNAFVYSIDPELYARTRAPASTIAMGMKSSQASSLCWAAQVRREEHLCDQWKTTYDLEHRLETRSTDAVERTRARDAARHDAYLSSELNPEVYAILYKKAPLTSTVPDAATTAAAASSSSAAAGAPAGAGTAGATAAETAAVTETSGAPADSAFAASTRSTTQAYLQARCSRRTLQQRFPDGPATAAQAVGWAAGSSSSGSDSASALAASSAPYRQVRRRQMGAYRKPEDEEHALLCGYDYTPK</sequence>
<evidence type="ECO:0000256" key="1">
    <source>
        <dbReference type="SAM" id="MobiDB-lite"/>
    </source>
</evidence>
<organism evidence="2 3">
    <name type="scientific">Novymonas esmeraldas</name>
    <dbReference type="NCBI Taxonomy" id="1808958"/>
    <lineage>
        <taxon>Eukaryota</taxon>
        <taxon>Discoba</taxon>
        <taxon>Euglenozoa</taxon>
        <taxon>Kinetoplastea</taxon>
        <taxon>Metakinetoplastina</taxon>
        <taxon>Trypanosomatida</taxon>
        <taxon>Trypanosomatidae</taxon>
        <taxon>Novymonas</taxon>
    </lineage>
</organism>
<gene>
    <name evidence="2" type="ORF">NESM_000833300</name>
</gene>
<comment type="caution">
    <text evidence="2">The sequence shown here is derived from an EMBL/GenBank/DDBJ whole genome shotgun (WGS) entry which is preliminary data.</text>
</comment>
<accession>A0AAW0F051</accession>
<feature type="region of interest" description="Disordered" evidence="1">
    <location>
        <begin position="198"/>
        <end position="217"/>
    </location>
</feature>
<name>A0AAW0F051_9TRYP</name>
<dbReference type="Proteomes" id="UP001430356">
    <property type="component" value="Unassembled WGS sequence"/>
</dbReference>
<dbReference type="EMBL" id="JAECZO010000168">
    <property type="protein sequence ID" value="KAK7198695.1"/>
    <property type="molecule type" value="Genomic_DNA"/>
</dbReference>
<proteinExistence type="predicted"/>
<dbReference type="AlphaFoldDB" id="A0AAW0F051"/>